<gene>
    <name evidence="2" type="ORF">E2605_00285</name>
</gene>
<evidence type="ECO:0000313" key="2">
    <source>
        <dbReference type="EMBL" id="TFD98554.1"/>
    </source>
</evidence>
<dbReference type="PANTHER" id="PTHR22916">
    <property type="entry name" value="GLYCOSYLTRANSFERASE"/>
    <property type="match status" value="1"/>
</dbReference>
<dbReference type="Gene3D" id="3.90.550.10">
    <property type="entry name" value="Spore Coat Polysaccharide Biosynthesis Protein SpsA, Chain A"/>
    <property type="match status" value="1"/>
</dbReference>
<evidence type="ECO:0000259" key="1">
    <source>
        <dbReference type="Pfam" id="PF00535"/>
    </source>
</evidence>
<dbReference type="EMBL" id="SOML01000001">
    <property type="protein sequence ID" value="TFD98554.1"/>
    <property type="molecule type" value="Genomic_DNA"/>
</dbReference>
<dbReference type="InterPro" id="IPR029044">
    <property type="entry name" value="Nucleotide-diphossugar_trans"/>
</dbReference>
<keyword evidence="3" id="KW-1185">Reference proteome</keyword>
<sequence>MLMGNPLISIIIPCYNQAQYLPETLQSVMEQVYPNWECLIVNDGSPDNTEEIALDWCRKDTRFRYLSKPNGGLSDTRNFGIKHSSGKYIQVLDSDDKVSSDYSKEAIEILEQNQNVKLVSCKVMLFGDDNGVCEMLPYTYENLLFKRNCFYHSCIYRRADYDKTIGYNTNMNKGWEDYDFWISLLDKSDIVVTLDKVHFYYRTKAVSMRTLILLDDEAQLRIQIFKNHIDKYLAEINPIEQYKDLQKFKLIENSTQYRLGGYILAPFRLVSNLFRKKK</sequence>
<name>A0A4Y8L8S5_9BACT</name>
<dbReference type="AlphaFoldDB" id="A0A4Y8L8S5"/>
<feature type="domain" description="Glycosyltransferase 2-like" evidence="1">
    <location>
        <begin position="9"/>
        <end position="128"/>
    </location>
</feature>
<dbReference type="OrthoDB" id="6307329at2"/>
<dbReference type="STRING" id="1121485.GCA_000426485_00818"/>
<dbReference type="Pfam" id="PF00535">
    <property type="entry name" value="Glycos_transf_2"/>
    <property type="match status" value="1"/>
</dbReference>
<accession>A0A4Y8L8S5</accession>
<reference evidence="2 3" key="1">
    <citation type="submission" date="2019-03" db="EMBL/GenBank/DDBJ databases">
        <title>San Antonio Military Medical Center submission to MRSN (WRAIR), pending publication.</title>
        <authorList>
            <person name="Blyth D.M."/>
            <person name="Mccarthy S.L."/>
            <person name="Schall S.E."/>
            <person name="Stam J.A."/>
            <person name="Ong A.C."/>
            <person name="Mcgann P.T."/>
        </authorList>
    </citation>
    <scope>NUCLEOTIDE SEQUENCE [LARGE SCALE GENOMIC DNA]</scope>
    <source>
        <strain evidence="2 3">MRSN571793</strain>
    </source>
</reference>
<dbReference type="SUPFAM" id="SSF53448">
    <property type="entry name" value="Nucleotide-diphospho-sugar transferases"/>
    <property type="match status" value="1"/>
</dbReference>
<dbReference type="Proteomes" id="UP000297861">
    <property type="component" value="Unassembled WGS sequence"/>
</dbReference>
<comment type="caution">
    <text evidence="2">The sequence shown here is derived from an EMBL/GenBank/DDBJ whole genome shotgun (WGS) entry which is preliminary data.</text>
</comment>
<protein>
    <submittedName>
        <fullName evidence="2">Glycosyltransferase</fullName>
    </submittedName>
</protein>
<proteinExistence type="predicted"/>
<dbReference type="InterPro" id="IPR001173">
    <property type="entry name" value="Glyco_trans_2-like"/>
</dbReference>
<dbReference type="GO" id="GO:0016758">
    <property type="term" value="F:hexosyltransferase activity"/>
    <property type="evidence" value="ECO:0007669"/>
    <property type="project" value="UniProtKB-ARBA"/>
</dbReference>
<keyword evidence="2" id="KW-0808">Transferase</keyword>
<evidence type="ECO:0000313" key="3">
    <source>
        <dbReference type="Proteomes" id="UP000297861"/>
    </source>
</evidence>
<organism evidence="2 3">
    <name type="scientific">Dysgonomonas capnocytophagoides</name>
    <dbReference type="NCBI Taxonomy" id="45254"/>
    <lineage>
        <taxon>Bacteria</taxon>
        <taxon>Pseudomonadati</taxon>
        <taxon>Bacteroidota</taxon>
        <taxon>Bacteroidia</taxon>
        <taxon>Bacteroidales</taxon>
        <taxon>Dysgonomonadaceae</taxon>
        <taxon>Dysgonomonas</taxon>
    </lineage>
</organism>